<dbReference type="KEGG" id="tva:4756789"/>
<dbReference type="AlphaFoldDB" id="A2F7Z2"/>
<evidence type="ECO:0000313" key="1">
    <source>
        <dbReference type="EMBL" id="EAX98986.1"/>
    </source>
</evidence>
<organism evidence="1 2">
    <name type="scientific">Trichomonas vaginalis (strain ATCC PRA-98 / G3)</name>
    <dbReference type="NCBI Taxonomy" id="412133"/>
    <lineage>
        <taxon>Eukaryota</taxon>
        <taxon>Metamonada</taxon>
        <taxon>Parabasalia</taxon>
        <taxon>Trichomonadida</taxon>
        <taxon>Trichomonadidae</taxon>
        <taxon>Trichomonas</taxon>
    </lineage>
</organism>
<dbReference type="Proteomes" id="UP000001542">
    <property type="component" value="Unassembled WGS sequence"/>
</dbReference>
<dbReference type="VEuPathDB" id="TrichDB:TVAGG3_0671640"/>
<keyword evidence="2" id="KW-1185">Reference proteome</keyword>
<dbReference type="EMBL" id="DS113655">
    <property type="protein sequence ID" value="EAX98986.1"/>
    <property type="molecule type" value="Genomic_DNA"/>
</dbReference>
<name>A2F7Z2_TRIV3</name>
<accession>A2F7Z2</accession>
<dbReference type="InParanoid" id="A2F7Z2"/>
<evidence type="ECO:0000313" key="2">
    <source>
        <dbReference type="Proteomes" id="UP000001542"/>
    </source>
</evidence>
<dbReference type="SMR" id="A2F7Z2"/>
<reference evidence="1" key="2">
    <citation type="journal article" date="2007" name="Science">
        <title>Draft genome sequence of the sexually transmitted pathogen Trichomonas vaginalis.</title>
        <authorList>
            <person name="Carlton J.M."/>
            <person name="Hirt R.P."/>
            <person name="Silva J.C."/>
            <person name="Delcher A.L."/>
            <person name="Schatz M."/>
            <person name="Zhao Q."/>
            <person name="Wortman J.R."/>
            <person name="Bidwell S.L."/>
            <person name="Alsmark U.C.M."/>
            <person name="Besteiro S."/>
            <person name="Sicheritz-Ponten T."/>
            <person name="Noel C.J."/>
            <person name="Dacks J.B."/>
            <person name="Foster P.G."/>
            <person name="Simillion C."/>
            <person name="Van de Peer Y."/>
            <person name="Miranda-Saavedra D."/>
            <person name="Barton G.J."/>
            <person name="Westrop G.D."/>
            <person name="Mueller S."/>
            <person name="Dessi D."/>
            <person name="Fiori P.L."/>
            <person name="Ren Q."/>
            <person name="Paulsen I."/>
            <person name="Zhang H."/>
            <person name="Bastida-Corcuera F.D."/>
            <person name="Simoes-Barbosa A."/>
            <person name="Brown M.T."/>
            <person name="Hayes R.D."/>
            <person name="Mukherjee M."/>
            <person name="Okumura C.Y."/>
            <person name="Schneider R."/>
            <person name="Smith A.J."/>
            <person name="Vanacova S."/>
            <person name="Villalvazo M."/>
            <person name="Haas B.J."/>
            <person name="Pertea M."/>
            <person name="Feldblyum T.V."/>
            <person name="Utterback T.R."/>
            <person name="Shu C.L."/>
            <person name="Osoegawa K."/>
            <person name="de Jong P.J."/>
            <person name="Hrdy I."/>
            <person name="Horvathova L."/>
            <person name="Zubacova Z."/>
            <person name="Dolezal P."/>
            <person name="Malik S.B."/>
            <person name="Logsdon J.M. Jr."/>
            <person name="Henze K."/>
            <person name="Gupta A."/>
            <person name="Wang C.C."/>
            <person name="Dunne R.L."/>
            <person name="Upcroft J.A."/>
            <person name="Upcroft P."/>
            <person name="White O."/>
            <person name="Salzberg S.L."/>
            <person name="Tang P."/>
            <person name="Chiu C.-H."/>
            <person name="Lee Y.-S."/>
            <person name="Embley T.M."/>
            <person name="Coombs G.H."/>
            <person name="Mottram J.C."/>
            <person name="Tachezy J."/>
            <person name="Fraser-Liggett C.M."/>
            <person name="Johnson P.J."/>
        </authorList>
    </citation>
    <scope>NUCLEOTIDE SEQUENCE [LARGE SCALE GENOMIC DNA]</scope>
    <source>
        <strain evidence="1">G3</strain>
    </source>
</reference>
<gene>
    <name evidence="1" type="ORF">TVAG_431950</name>
</gene>
<dbReference type="VEuPathDB" id="TrichDB:TVAG_431950"/>
<reference evidence="1" key="1">
    <citation type="submission" date="2006-10" db="EMBL/GenBank/DDBJ databases">
        <authorList>
            <person name="Amadeo P."/>
            <person name="Zhao Q."/>
            <person name="Wortman J."/>
            <person name="Fraser-Liggett C."/>
            <person name="Carlton J."/>
        </authorList>
    </citation>
    <scope>NUCLEOTIDE SEQUENCE</scope>
    <source>
        <strain evidence="1">G3</strain>
    </source>
</reference>
<dbReference type="RefSeq" id="XP_001311916.1">
    <property type="nucleotide sequence ID" value="XM_001311915.1"/>
</dbReference>
<sequence>MFSFNKALQSPADHILPIFSQQRPVVPCFVAKFGYNFPIRPNLATKAKDNCDFEQQNKHLLLVAVILLCLLESWDKVSQLSSRNSRLWGTNI</sequence>
<proteinExistence type="predicted"/>
<protein>
    <submittedName>
        <fullName evidence="1">Uncharacterized protein</fullName>
    </submittedName>
</protein>